<dbReference type="OrthoDB" id="9790035at2"/>
<dbReference type="InterPro" id="IPR002938">
    <property type="entry name" value="FAD-bd"/>
</dbReference>
<reference evidence="2 3" key="1">
    <citation type="submission" date="2013-10" db="EMBL/GenBank/DDBJ databases">
        <title>Genome sequence of Mycobacterium kansasii.</title>
        <authorList>
            <consortium name="McGill University Mycobacterium genome consortium"/>
            <person name="Veyrier F.J."/>
            <person name="Behr M.A."/>
        </authorList>
    </citation>
    <scope>NUCLEOTIDE SEQUENCE [LARGE SCALE GENOMIC DNA]</scope>
    <source>
        <strain evidence="2 3">ATCC 12478</strain>
    </source>
</reference>
<evidence type="ECO:0000313" key="3">
    <source>
        <dbReference type="Proteomes" id="UP000017786"/>
    </source>
</evidence>
<dbReference type="EMBL" id="CP006835">
    <property type="protein sequence ID" value="AGZ49290.1"/>
    <property type="molecule type" value="Genomic_DNA"/>
</dbReference>
<dbReference type="PANTHER" id="PTHR43422">
    <property type="entry name" value="THIAMINE THIAZOLE SYNTHASE"/>
    <property type="match status" value="1"/>
</dbReference>
<dbReference type="SUPFAM" id="SSF51905">
    <property type="entry name" value="FAD/NAD(P)-binding domain"/>
    <property type="match status" value="1"/>
</dbReference>
<gene>
    <name evidence="2" type="ORF">MKAN_02505</name>
</gene>
<organism evidence="2 3">
    <name type="scientific">Mycobacterium kansasii ATCC 12478</name>
    <dbReference type="NCBI Taxonomy" id="557599"/>
    <lineage>
        <taxon>Bacteria</taxon>
        <taxon>Bacillati</taxon>
        <taxon>Actinomycetota</taxon>
        <taxon>Actinomycetes</taxon>
        <taxon>Mycobacteriales</taxon>
        <taxon>Mycobacteriaceae</taxon>
        <taxon>Mycobacterium</taxon>
    </lineage>
</organism>
<dbReference type="InterPro" id="IPR036188">
    <property type="entry name" value="FAD/NAD-bd_sf"/>
</dbReference>
<dbReference type="AlphaFoldDB" id="U5WMN0"/>
<feature type="domain" description="FAD-binding" evidence="1">
    <location>
        <begin position="9"/>
        <end position="349"/>
    </location>
</feature>
<dbReference type="GO" id="GO:0071949">
    <property type="term" value="F:FAD binding"/>
    <property type="evidence" value="ECO:0007669"/>
    <property type="project" value="InterPro"/>
</dbReference>
<evidence type="ECO:0000313" key="2">
    <source>
        <dbReference type="EMBL" id="AGZ49290.1"/>
    </source>
</evidence>
<dbReference type="HOGENOM" id="CLU_028028_2_0_11"/>
<dbReference type="Gene3D" id="3.50.50.60">
    <property type="entry name" value="FAD/NAD(P)-binding domain"/>
    <property type="match status" value="1"/>
</dbReference>
<sequence length="459" mass="50449">MGEVGERAVVCGAGMAGLLAARVLSEYYARVTLVERDKLQAGPVQRDGVPQGRHFHTLLSAGSQALGALLPGLLDELVAAGATVCDEGDFSRVSIRIGGHELNRSGKFADPASVVIYLASRPFLESHLRRRIRAISNIEVVDGHDAVQPIVGQTNRIIGTRIANRDTGVQRVLSADLVVDAMGRGARTPAFLDGLGCQRPPEQRSIMQGSSSSQFLCIPPDLVGEKMTMVFPRPEQPTGGGLLAYENGTWILTIGRLAGREPPTNLAGLIECAEQFAPRPLVEALKAAEPLSEVSVYRYRGSVWRRYDKMRRLPNGLLVTGDALCSFNPIYGQGMTMAALEAVTLRDCLSHPNGDLGRQFFRAMAQQIRPIWATNQINDLYMSEPGGGRSTLMRVWNWSNDKVLTAAERDPILTERLFRATNLIDPPTRLLDPFLMSRVCLNLWRQRQSQRATYAINHR</sequence>
<dbReference type="PRINTS" id="PR00420">
    <property type="entry name" value="RNGMNOXGNASE"/>
</dbReference>
<name>U5WMN0_MYCKA</name>
<accession>U5WMN0</accession>
<protein>
    <recommendedName>
        <fullName evidence="1">FAD-binding domain-containing protein</fullName>
    </recommendedName>
</protein>
<dbReference type="eggNOG" id="COG0654">
    <property type="taxonomic scope" value="Bacteria"/>
</dbReference>
<dbReference type="KEGG" id="mkn:MKAN_02505"/>
<dbReference type="Pfam" id="PF01494">
    <property type="entry name" value="FAD_binding_3"/>
    <property type="match status" value="1"/>
</dbReference>
<dbReference type="PANTHER" id="PTHR43422:SF3">
    <property type="entry name" value="THIAMINE THIAZOLE SYNTHASE"/>
    <property type="match status" value="1"/>
</dbReference>
<evidence type="ECO:0000259" key="1">
    <source>
        <dbReference type="Pfam" id="PF01494"/>
    </source>
</evidence>
<proteinExistence type="predicted"/>
<dbReference type="Proteomes" id="UP000017786">
    <property type="component" value="Chromosome"/>
</dbReference>